<feature type="repeat" description="RCC1" evidence="1">
    <location>
        <begin position="68"/>
        <end position="125"/>
    </location>
</feature>
<proteinExistence type="predicted"/>
<dbReference type="Pfam" id="PF00415">
    <property type="entry name" value="RCC1"/>
    <property type="match status" value="3"/>
</dbReference>
<dbReference type="SUPFAM" id="SSF54695">
    <property type="entry name" value="POZ domain"/>
    <property type="match status" value="2"/>
</dbReference>
<dbReference type="SMART" id="SM00225">
    <property type="entry name" value="BTB"/>
    <property type="match status" value="2"/>
</dbReference>
<organism evidence="3 4">
    <name type="scientific">Acrasis kona</name>
    <dbReference type="NCBI Taxonomy" id="1008807"/>
    <lineage>
        <taxon>Eukaryota</taxon>
        <taxon>Discoba</taxon>
        <taxon>Heterolobosea</taxon>
        <taxon>Tetramitia</taxon>
        <taxon>Eutetramitia</taxon>
        <taxon>Acrasidae</taxon>
        <taxon>Acrasis</taxon>
    </lineage>
</organism>
<evidence type="ECO:0000313" key="3">
    <source>
        <dbReference type="EMBL" id="KAL0480689.1"/>
    </source>
</evidence>
<evidence type="ECO:0000256" key="1">
    <source>
        <dbReference type="PROSITE-ProRule" id="PRU00235"/>
    </source>
</evidence>
<dbReference type="InterPro" id="IPR009091">
    <property type="entry name" value="RCC1/BLIP-II"/>
</dbReference>
<dbReference type="PROSITE" id="PS50012">
    <property type="entry name" value="RCC1_3"/>
    <property type="match status" value="3"/>
</dbReference>
<dbReference type="EMBL" id="JAOPGA020000683">
    <property type="protein sequence ID" value="KAL0480689.1"/>
    <property type="molecule type" value="Genomic_DNA"/>
</dbReference>
<dbReference type="InterPro" id="IPR051553">
    <property type="entry name" value="Ran_GTPase-activating"/>
</dbReference>
<name>A0AAW2YVL3_9EUKA</name>
<dbReference type="CDD" id="cd18186">
    <property type="entry name" value="BTB_POZ_ZBTB_KLHL-like"/>
    <property type="match status" value="1"/>
</dbReference>
<dbReference type="PANTHER" id="PTHR45982:SF1">
    <property type="entry name" value="REGULATOR OF CHROMOSOME CONDENSATION"/>
    <property type="match status" value="1"/>
</dbReference>
<feature type="repeat" description="RCC1" evidence="1">
    <location>
        <begin position="268"/>
        <end position="326"/>
    </location>
</feature>
<dbReference type="Gene3D" id="2.130.10.30">
    <property type="entry name" value="Regulator of chromosome condensation 1/beta-lactamase-inhibitor protein II"/>
    <property type="match status" value="2"/>
</dbReference>
<dbReference type="Pfam" id="PF00651">
    <property type="entry name" value="BTB"/>
    <property type="match status" value="2"/>
</dbReference>
<dbReference type="Gene3D" id="3.30.710.10">
    <property type="entry name" value="Potassium Channel Kv1.1, Chain A"/>
    <property type="match status" value="2"/>
</dbReference>
<feature type="domain" description="BTB" evidence="2">
    <location>
        <begin position="570"/>
        <end position="636"/>
    </location>
</feature>
<dbReference type="PROSITE" id="PS50097">
    <property type="entry name" value="BTB"/>
    <property type="match status" value="2"/>
</dbReference>
<dbReference type="InterPro" id="IPR000408">
    <property type="entry name" value="Reg_chr_condens"/>
</dbReference>
<dbReference type="InterPro" id="IPR011333">
    <property type="entry name" value="SKP1/BTB/POZ_sf"/>
</dbReference>
<keyword evidence="4" id="KW-1185">Reference proteome</keyword>
<evidence type="ECO:0000259" key="2">
    <source>
        <dbReference type="PROSITE" id="PS50097"/>
    </source>
</evidence>
<feature type="domain" description="BTB" evidence="2">
    <location>
        <begin position="455"/>
        <end position="521"/>
    </location>
</feature>
<dbReference type="InterPro" id="IPR000210">
    <property type="entry name" value="BTB/POZ_dom"/>
</dbReference>
<sequence>MTLYSYHSYVDCNDLLPHFVSEDKKYIVPQFHTNLVRQPLSYFSTIPDEHIIRVLSGASFFVALAESGNVYTWGQSNNYGQLGRITPRPATIEDEYLLTTPHKIDAMNIKKISVGKYHTLMVDQNGKVFGFGQNCFGKLGLTDTRDKSRPELLIQLSHRNIIHASAGVAQSCCLDDEGVVWIFGWGTAHAMIKPNNLGDVLLHSGDVITTTIEQNMRTAETLHNEAIAMVPTNTNRTLCPKPVYQLIGEQVIKCETNGTIYVCLTKDGRVYTFGSALSKHLGQLGPVVSIADGITYDRNEPKQLVLPCKIKDISVGAQHTILLSEDGVPYSFGSCSFQELARPYILDRTDGLPLPVGGLPKISVVCASNYSSVFLSESNEMYFAGVMRTDIAHECSDISSDPYKVSEDDVYYEKINLSCDVSYISLHSSDLIVVGQPCTKLYDAVTDEHLNRLLGDIKIRLPNSEFILTNKAVICSRSASLRDLVEKSVDKSSIVIPVDVPLSALELLVEYIYTDCVRDVKKCDQRHVLSLALFLNDDRFNHLMINNRECPPIGNLYKNLGDLFKSEYCSDVSFKFDDGVVLRAHRCVLATKSSYFKSLLTIGMMGDDINEPIELSQTPNVTSKMFKFILQYLYSSASYEMFSPDVVCELALVANMFGLGELQEMCEESITKGLLNKLSCLLRTAQVAGAVSWEDVREQYQGEEICDEVRNVLTMAEEYNLKNAAVICNTILNQYPSAIL</sequence>
<dbReference type="Proteomes" id="UP001431209">
    <property type="component" value="Unassembled WGS sequence"/>
</dbReference>
<dbReference type="AlphaFoldDB" id="A0AAW2YVL3"/>
<protein>
    <submittedName>
        <fullName evidence="3">RCC1 repeat- and reductase domain-containing protein</fullName>
    </submittedName>
</protein>
<comment type="caution">
    <text evidence="3">The sequence shown here is derived from an EMBL/GenBank/DDBJ whole genome shotgun (WGS) entry which is preliminary data.</text>
</comment>
<reference evidence="3 4" key="1">
    <citation type="submission" date="2024-03" db="EMBL/GenBank/DDBJ databases">
        <title>The Acrasis kona genome and developmental transcriptomes reveal deep origins of eukaryotic multicellular pathways.</title>
        <authorList>
            <person name="Sheikh S."/>
            <person name="Fu C.-J."/>
            <person name="Brown M.W."/>
            <person name="Baldauf S.L."/>
        </authorList>
    </citation>
    <scope>NUCLEOTIDE SEQUENCE [LARGE SCALE GENOMIC DNA]</scope>
    <source>
        <strain evidence="3 4">ATCC MYA-3509</strain>
    </source>
</reference>
<dbReference type="SUPFAM" id="SSF50985">
    <property type="entry name" value="RCC1/BLIP-II"/>
    <property type="match status" value="1"/>
</dbReference>
<evidence type="ECO:0000313" key="4">
    <source>
        <dbReference type="Proteomes" id="UP001431209"/>
    </source>
</evidence>
<gene>
    <name evidence="3" type="ORF">AKO1_007027</name>
</gene>
<accession>A0AAW2YVL3</accession>
<dbReference type="PANTHER" id="PTHR45982">
    <property type="entry name" value="REGULATOR OF CHROMOSOME CONDENSATION"/>
    <property type="match status" value="1"/>
</dbReference>
<feature type="repeat" description="RCC1" evidence="1">
    <location>
        <begin position="126"/>
        <end position="177"/>
    </location>
</feature>